<reference evidence="2" key="1">
    <citation type="submission" date="2022-08" db="EMBL/GenBank/DDBJ databases">
        <title>Mycobacterium kiyosense sp. nov., scotochromogenic slow-glowing species isolated from respiratory specimens.</title>
        <authorList>
            <person name="Fukano H."/>
            <person name="Kazumi Y."/>
            <person name="Sakagami N."/>
            <person name="Ato M."/>
            <person name="Mitarai S."/>
            <person name="Hoshino Y."/>
        </authorList>
    </citation>
    <scope>NUCLEOTIDE SEQUENCE</scope>
    <source>
        <strain evidence="2">1413</strain>
    </source>
</reference>
<dbReference type="Proteomes" id="UP001064782">
    <property type="component" value="Unassembled WGS sequence"/>
</dbReference>
<organism evidence="2 3">
    <name type="scientific">Mycobacterium kiyosense</name>
    <dbReference type="NCBI Taxonomy" id="2871094"/>
    <lineage>
        <taxon>Bacteria</taxon>
        <taxon>Bacillati</taxon>
        <taxon>Actinomycetota</taxon>
        <taxon>Actinomycetes</taxon>
        <taxon>Mycobacteriales</taxon>
        <taxon>Mycobacteriaceae</taxon>
        <taxon>Mycobacterium</taxon>
    </lineage>
</organism>
<protein>
    <recommendedName>
        <fullName evidence="1">PknH-like extracellular domain-containing protein</fullName>
    </recommendedName>
</protein>
<accession>A0A9P3QC82</accession>
<gene>
    <name evidence="2" type="ORF">Mkiyose1413_53750</name>
</gene>
<dbReference type="RefSeq" id="WP_255731295.1">
    <property type="nucleotide sequence ID" value="NZ_BRXK01000108.1"/>
</dbReference>
<sequence length="245" mass="26113">MRQTRRNRRRAVAAQAWKTARVTSWLRALAADASASLITCCAIVFVCACAHPGAPARPRTNPTAGIAIDALIISVDDVRRIAMFDGLTQQPQLEMTQPPTPNPNAPIACQAVGNTNRTFGNNWIIFHAVSYTAAVGSATPAFHTRVIALVRQTIAAYPSSDAAHTALDGLVSALAECAALHANADYQFTMEMLDPSTATLKSTDNTWTETYRVKSSVLIDVLVSGLPSHGPTANSILSAITDRVT</sequence>
<dbReference type="InterPro" id="IPR038232">
    <property type="entry name" value="PknH-like_Extracell_sf"/>
</dbReference>
<dbReference type="EMBL" id="BRZI01000083">
    <property type="protein sequence ID" value="GLD33492.1"/>
    <property type="molecule type" value="Genomic_DNA"/>
</dbReference>
<dbReference type="AlphaFoldDB" id="A0A9P3QC82"/>
<evidence type="ECO:0000313" key="3">
    <source>
        <dbReference type="Proteomes" id="UP001064782"/>
    </source>
</evidence>
<proteinExistence type="predicted"/>
<keyword evidence="3" id="KW-1185">Reference proteome</keyword>
<name>A0A9P3QC82_9MYCO</name>
<comment type="caution">
    <text evidence="2">The sequence shown here is derived from an EMBL/GenBank/DDBJ whole genome shotgun (WGS) entry which is preliminary data.</text>
</comment>
<evidence type="ECO:0000259" key="1">
    <source>
        <dbReference type="Pfam" id="PF14032"/>
    </source>
</evidence>
<evidence type="ECO:0000313" key="2">
    <source>
        <dbReference type="EMBL" id="GLD33492.1"/>
    </source>
</evidence>
<dbReference type="InterPro" id="IPR026954">
    <property type="entry name" value="PknH-like_Extracell"/>
</dbReference>
<dbReference type="Gene3D" id="3.40.1000.70">
    <property type="entry name" value="PknH-like extracellular domain"/>
    <property type="match status" value="1"/>
</dbReference>
<dbReference type="Pfam" id="PF14032">
    <property type="entry name" value="PknH_C"/>
    <property type="match status" value="1"/>
</dbReference>
<feature type="domain" description="PknH-like extracellular" evidence="1">
    <location>
        <begin position="66"/>
        <end position="243"/>
    </location>
</feature>